<evidence type="ECO:0000256" key="1">
    <source>
        <dbReference type="SAM" id="SignalP"/>
    </source>
</evidence>
<evidence type="ECO:0000313" key="5">
    <source>
        <dbReference type="EMBL" id="PPC78836.1"/>
    </source>
</evidence>
<dbReference type="Pfam" id="PF16538">
    <property type="entry name" value="FlgT_C"/>
    <property type="match status" value="1"/>
</dbReference>
<dbReference type="Gene3D" id="3.30.1660.40">
    <property type="entry name" value="FlgT, N-terminal domain"/>
    <property type="match status" value="1"/>
</dbReference>
<dbReference type="Gene3D" id="3.40.50.10610">
    <property type="entry name" value="ABC-type transport auxiliary lipoprotein component"/>
    <property type="match status" value="1"/>
</dbReference>
<feature type="chain" id="PRO_5015553674" description="Flagellar biosynthesis protein FlgT" evidence="1">
    <location>
        <begin position="23"/>
        <end position="404"/>
    </location>
</feature>
<protein>
    <recommendedName>
        <fullName evidence="7">Flagellar biosynthesis protein FlgT</fullName>
    </recommendedName>
</protein>
<evidence type="ECO:0000259" key="2">
    <source>
        <dbReference type="Pfam" id="PF16538"/>
    </source>
</evidence>
<feature type="domain" description="Flagellar assembly protein T N-terminal" evidence="4">
    <location>
        <begin position="24"/>
        <end position="109"/>
    </location>
</feature>
<dbReference type="Pfam" id="PF16548">
    <property type="entry name" value="FlgT_N"/>
    <property type="match status" value="1"/>
</dbReference>
<evidence type="ECO:0000313" key="6">
    <source>
        <dbReference type="Proteomes" id="UP000238196"/>
    </source>
</evidence>
<comment type="caution">
    <text evidence="5">The sequence shown here is derived from an EMBL/GenBank/DDBJ whole genome shotgun (WGS) entry which is preliminary data.</text>
</comment>
<feature type="domain" description="Flagellar assembly protein T C-terminal" evidence="2">
    <location>
        <begin position="327"/>
        <end position="402"/>
    </location>
</feature>
<evidence type="ECO:0000259" key="4">
    <source>
        <dbReference type="Pfam" id="PF16548"/>
    </source>
</evidence>
<name>A0A2S5KX37_9PROT</name>
<dbReference type="InterPro" id="IPR038180">
    <property type="entry name" value="FlgT_N_sf"/>
</dbReference>
<accession>A0A2S5KX37</accession>
<dbReference type="Proteomes" id="UP000238196">
    <property type="component" value="Unassembled WGS sequence"/>
</dbReference>
<gene>
    <name evidence="5" type="ORF">C4K68_03070</name>
</gene>
<feature type="domain" description="Flagellar assembly protein T middle" evidence="3">
    <location>
        <begin position="121"/>
        <end position="283"/>
    </location>
</feature>
<organism evidence="5 6">
    <name type="scientific">Proteobacteria bacterium 228</name>
    <dbReference type="NCBI Taxonomy" id="2083153"/>
    <lineage>
        <taxon>Bacteria</taxon>
        <taxon>Pseudomonadati</taxon>
        <taxon>Pseudomonadota</taxon>
    </lineage>
</organism>
<proteinExistence type="predicted"/>
<dbReference type="Gene3D" id="2.40.10.410">
    <property type="entry name" value="FlgT, C-terminal domain"/>
    <property type="match status" value="1"/>
</dbReference>
<dbReference type="OrthoDB" id="8778507at2"/>
<dbReference type="InterPro" id="IPR032388">
    <property type="entry name" value="FlgT_C"/>
</dbReference>
<dbReference type="Pfam" id="PF16539">
    <property type="entry name" value="FlgT_M"/>
    <property type="match status" value="1"/>
</dbReference>
<dbReference type="AlphaFoldDB" id="A0A2S5KX37"/>
<evidence type="ECO:0000259" key="3">
    <source>
        <dbReference type="Pfam" id="PF16539"/>
    </source>
</evidence>
<dbReference type="InterPro" id="IPR032386">
    <property type="entry name" value="FlgT_M"/>
</dbReference>
<dbReference type="InterPro" id="IPR038165">
    <property type="entry name" value="FlgT_C_sf"/>
</dbReference>
<dbReference type="InterPro" id="IPR032370">
    <property type="entry name" value="FlgT_N"/>
</dbReference>
<dbReference type="EMBL" id="PRLP01000009">
    <property type="protein sequence ID" value="PPC78836.1"/>
    <property type="molecule type" value="Genomic_DNA"/>
</dbReference>
<keyword evidence="1" id="KW-0732">Signal</keyword>
<reference evidence="5 6" key="1">
    <citation type="submission" date="2018-02" db="EMBL/GenBank/DDBJ databases">
        <title>novel marine gammaproteobacteria from coastal saline agro ecosystem.</title>
        <authorList>
            <person name="Krishnan R."/>
            <person name="Ramesh Kumar N."/>
        </authorList>
    </citation>
    <scope>NUCLEOTIDE SEQUENCE [LARGE SCALE GENOMIC DNA]</scope>
    <source>
        <strain evidence="5 6">228</strain>
    </source>
</reference>
<feature type="signal peptide" evidence="1">
    <location>
        <begin position="1"/>
        <end position="22"/>
    </location>
</feature>
<sequence length="404" mass="44354">MLHRSLLPFLLLCVLLPLAARAVTVDSQGQALIGMGGKDQAREQAIREASQLALLQAGSSFSSSQEMENGVMQRDTTRMSSEGRITDIKVLKEKTDNGVLIVWIRAEIEPEQSCAQPGVTRNYRKNILIAAFPMLRPDDATLGGIGNIVNDLSIDLAHRLGGAPGLALLPMGKMQVLGAQQAPATGDLPNISLALPQLRHMSNVQYVVSGRIRDLSMAPIDNATSGSWLSPSNLKDYVPGLVTEHRQFAMDIYVHDADDGQLIFQDSIQTSGAWIPDRYRQIGFGTETFWKSLYGQAVNRSLDGLAHKLTGLLQCQPFSARIIRAEGQRLLVNAGRQAGLRVGDTLQVYRQRYDYGPQGEVYPQLDDTQTSARVSSIQGDSAWLELPFDASQINIQQDDRVMAW</sequence>
<evidence type="ECO:0008006" key="7">
    <source>
        <dbReference type="Google" id="ProtNLM"/>
    </source>
</evidence>